<evidence type="ECO:0008006" key="4">
    <source>
        <dbReference type="Google" id="ProtNLM"/>
    </source>
</evidence>
<organism evidence="2 3">
    <name type="scientific">Deinococcus radiotolerans</name>
    <dbReference type="NCBI Taxonomy" id="1309407"/>
    <lineage>
        <taxon>Bacteria</taxon>
        <taxon>Thermotogati</taxon>
        <taxon>Deinococcota</taxon>
        <taxon>Deinococci</taxon>
        <taxon>Deinococcales</taxon>
        <taxon>Deinococcaceae</taxon>
        <taxon>Deinococcus</taxon>
    </lineage>
</organism>
<feature type="transmembrane region" description="Helical" evidence="1">
    <location>
        <begin position="117"/>
        <end position="133"/>
    </location>
</feature>
<evidence type="ECO:0000256" key="1">
    <source>
        <dbReference type="SAM" id="Phobius"/>
    </source>
</evidence>
<dbReference type="EMBL" id="BMPE01000010">
    <property type="protein sequence ID" value="GGL08857.1"/>
    <property type="molecule type" value="Genomic_DNA"/>
</dbReference>
<keyword evidence="3" id="KW-1185">Reference proteome</keyword>
<evidence type="ECO:0000313" key="3">
    <source>
        <dbReference type="Proteomes" id="UP000604341"/>
    </source>
</evidence>
<keyword evidence="1" id="KW-0812">Transmembrane</keyword>
<sequence length="136" mass="13825">MTVCSVPAALILAALSALHVYWACGGTAGLHAALPQITPRAGSGPAFQPGPGLTLLVAVALGSGAALALLAPAGGTPRLLTLAVSAAFALRVLGDFRYVGLFKRVRGTTFAHWDDRLFIPLCLTLSLLLLGAARPA</sequence>
<proteinExistence type="predicted"/>
<protein>
    <recommendedName>
        <fullName evidence="4">DUF3995 domain-containing protein</fullName>
    </recommendedName>
</protein>
<feature type="transmembrane region" description="Helical" evidence="1">
    <location>
        <begin position="79"/>
        <end position="97"/>
    </location>
</feature>
<comment type="caution">
    <text evidence="2">The sequence shown here is derived from an EMBL/GenBank/DDBJ whole genome shotgun (WGS) entry which is preliminary data.</text>
</comment>
<accession>A0ABQ2FM69</accession>
<gene>
    <name evidence="2" type="ORF">GCM10010844_29510</name>
</gene>
<name>A0ABQ2FM69_9DEIO</name>
<dbReference type="Pfam" id="PF13160">
    <property type="entry name" value="DUF3995"/>
    <property type="match status" value="1"/>
</dbReference>
<keyword evidence="1" id="KW-0472">Membrane</keyword>
<evidence type="ECO:0000313" key="2">
    <source>
        <dbReference type="EMBL" id="GGL08857.1"/>
    </source>
</evidence>
<dbReference type="RefSeq" id="WP_189069756.1">
    <property type="nucleotide sequence ID" value="NZ_BMPE01000010.1"/>
</dbReference>
<reference evidence="3" key="1">
    <citation type="journal article" date="2019" name="Int. J. Syst. Evol. Microbiol.">
        <title>The Global Catalogue of Microorganisms (GCM) 10K type strain sequencing project: providing services to taxonomists for standard genome sequencing and annotation.</title>
        <authorList>
            <consortium name="The Broad Institute Genomics Platform"/>
            <consortium name="The Broad Institute Genome Sequencing Center for Infectious Disease"/>
            <person name="Wu L."/>
            <person name="Ma J."/>
        </authorList>
    </citation>
    <scope>NUCLEOTIDE SEQUENCE [LARGE SCALE GENOMIC DNA]</scope>
    <source>
        <strain evidence="3">JCM 19173</strain>
    </source>
</reference>
<dbReference type="Proteomes" id="UP000604341">
    <property type="component" value="Unassembled WGS sequence"/>
</dbReference>
<dbReference type="InterPro" id="IPR025058">
    <property type="entry name" value="DUF3995"/>
</dbReference>
<keyword evidence="1" id="KW-1133">Transmembrane helix</keyword>
<feature type="transmembrane region" description="Helical" evidence="1">
    <location>
        <begin position="52"/>
        <end position="72"/>
    </location>
</feature>